<gene>
    <name evidence="3" type="ORF">METZ01_LOCUS287755</name>
</gene>
<dbReference type="AlphaFoldDB" id="A0A382LJ53"/>
<dbReference type="Pfam" id="PF00378">
    <property type="entry name" value="ECH_1"/>
    <property type="match status" value="1"/>
</dbReference>
<dbReference type="CDD" id="cd06558">
    <property type="entry name" value="crotonase-like"/>
    <property type="match status" value="1"/>
</dbReference>
<dbReference type="InterPro" id="IPR001753">
    <property type="entry name" value="Enoyl-CoA_hydra/iso"/>
</dbReference>
<evidence type="ECO:0008006" key="4">
    <source>
        <dbReference type="Google" id="ProtNLM"/>
    </source>
</evidence>
<dbReference type="PANTHER" id="PTHR43802">
    <property type="entry name" value="ENOYL-COA HYDRATASE"/>
    <property type="match status" value="1"/>
</dbReference>
<feature type="non-terminal residue" evidence="3">
    <location>
        <position position="131"/>
    </location>
</feature>
<evidence type="ECO:0000313" key="3">
    <source>
        <dbReference type="EMBL" id="SVC34901.1"/>
    </source>
</evidence>
<evidence type="ECO:0000256" key="1">
    <source>
        <dbReference type="ARBA" id="ARBA00005254"/>
    </source>
</evidence>
<feature type="region of interest" description="Disordered" evidence="2">
    <location>
        <begin position="1"/>
        <end position="24"/>
    </location>
</feature>
<evidence type="ECO:0000256" key="2">
    <source>
        <dbReference type="SAM" id="MobiDB-lite"/>
    </source>
</evidence>
<name>A0A382LJ53_9ZZZZ</name>
<sequence length="131" mass="14740">MTNDIADKTPLPPEPKSDPEVGRITRSSSNNIFYIGIDRPEKLNGFTPEMFREMALAYTEYENEKNAFCAIVFSHGPHFTAGIDLPKIAPLMRSGNREYLHPKNLIDPLSLRGLIKTKPVICAVRGITFTY</sequence>
<dbReference type="SUPFAM" id="SSF52096">
    <property type="entry name" value="ClpP/crotonase"/>
    <property type="match status" value="1"/>
</dbReference>
<comment type="similarity">
    <text evidence="1">Belongs to the enoyl-CoA hydratase/isomerase family.</text>
</comment>
<dbReference type="InterPro" id="IPR029045">
    <property type="entry name" value="ClpP/crotonase-like_dom_sf"/>
</dbReference>
<reference evidence="3" key="1">
    <citation type="submission" date="2018-05" db="EMBL/GenBank/DDBJ databases">
        <authorList>
            <person name="Lanie J.A."/>
            <person name="Ng W.-L."/>
            <person name="Kazmierczak K.M."/>
            <person name="Andrzejewski T.M."/>
            <person name="Davidsen T.M."/>
            <person name="Wayne K.J."/>
            <person name="Tettelin H."/>
            <person name="Glass J.I."/>
            <person name="Rusch D."/>
            <person name="Podicherti R."/>
            <person name="Tsui H.-C.T."/>
            <person name="Winkler M.E."/>
        </authorList>
    </citation>
    <scope>NUCLEOTIDE SEQUENCE</scope>
</reference>
<proteinExistence type="inferred from homology"/>
<dbReference type="EMBL" id="UINC01086441">
    <property type="protein sequence ID" value="SVC34901.1"/>
    <property type="molecule type" value="Genomic_DNA"/>
</dbReference>
<organism evidence="3">
    <name type="scientific">marine metagenome</name>
    <dbReference type="NCBI Taxonomy" id="408172"/>
    <lineage>
        <taxon>unclassified sequences</taxon>
        <taxon>metagenomes</taxon>
        <taxon>ecological metagenomes</taxon>
    </lineage>
</organism>
<dbReference type="Gene3D" id="3.90.226.10">
    <property type="entry name" value="2-enoyl-CoA Hydratase, Chain A, domain 1"/>
    <property type="match status" value="1"/>
</dbReference>
<protein>
    <recommendedName>
        <fullName evidence="4">Enoyl-CoA hydratase</fullName>
    </recommendedName>
</protein>
<dbReference type="PANTHER" id="PTHR43802:SF1">
    <property type="entry name" value="IP11341P-RELATED"/>
    <property type="match status" value="1"/>
</dbReference>
<accession>A0A382LJ53</accession>